<dbReference type="EC" id="1.14.11.80" evidence="11"/>
<accession>A0A5A9PKG6</accession>
<comment type="catalytic activity">
    <reaction evidence="11">
        <text>a 5-methyl-2'-deoxycytidine in DNA + 2-oxoglutarate + O2 = a 5-hydroxymethyl-2'-deoxycytidine in DNA + succinate + CO2</text>
        <dbReference type="Rhea" id="RHEA:52636"/>
        <dbReference type="Rhea" id="RHEA-COMP:11370"/>
        <dbReference type="Rhea" id="RHEA-COMP:13315"/>
        <dbReference type="ChEBI" id="CHEBI:15379"/>
        <dbReference type="ChEBI" id="CHEBI:16526"/>
        <dbReference type="ChEBI" id="CHEBI:16810"/>
        <dbReference type="ChEBI" id="CHEBI:30031"/>
        <dbReference type="ChEBI" id="CHEBI:85454"/>
        <dbReference type="ChEBI" id="CHEBI:136731"/>
        <dbReference type="EC" id="1.14.11.80"/>
    </reaction>
</comment>
<dbReference type="PANTHER" id="PTHR23358">
    <property type="entry name" value="METHYLCYTOSINE DIOXYGENASE TET"/>
    <property type="match status" value="1"/>
</dbReference>
<dbReference type="GO" id="GO:0040029">
    <property type="term" value="P:epigenetic regulation of gene expression"/>
    <property type="evidence" value="ECO:0007669"/>
    <property type="project" value="InterPro"/>
</dbReference>
<evidence type="ECO:0000256" key="6">
    <source>
        <dbReference type="ARBA" id="ARBA00022964"/>
    </source>
</evidence>
<organism evidence="14 15">
    <name type="scientific">Triplophysa tibetana</name>
    <dbReference type="NCBI Taxonomy" id="1572043"/>
    <lineage>
        <taxon>Eukaryota</taxon>
        <taxon>Metazoa</taxon>
        <taxon>Chordata</taxon>
        <taxon>Craniata</taxon>
        <taxon>Vertebrata</taxon>
        <taxon>Euteleostomi</taxon>
        <taxon>Actinopterygii</taxon>
        <taxon>Neopterygii</taxon>
        <taxon>Teleostei</taxon>
        <taxon>Ostariophysi</taxon>
        <taxon>Cypriniformes</taxon>
        <taxon>Nemacheilidae</taxon>
        <taxon>Triplophysa</taxon>
    </lineage>
</organism>
<feature type="region of interest" description="Disordered" evidence="12">
    <location>
        <begin position="1"/>
        <end position="68"/>
    </location>
</feature>
<feature type="domain" description="Methylcytosine dioxygenase TET1-3 oxygenase" evidence="13">
    <location>
        <begin position="1040"/>
        <end position="1614"/>
    </location>
</feature>
<comment type="caution">
    <text evidence="14">The sequence shown here is derived from an EMBL/GenBank/DDBJ whole genome shotgun (WGS) entry which is preliminary data.</text>
</comment>
<dbReference type="GO" id="GO:0005694">
    <property type="term" value="C:chromosome"/>
    <property type="evidence" value="ECO:0007669"/>
    <property type="project" value="UniProtKB-SubCell"/>
</dbReference>
<keyword evidence="7 11" id="KW-0560">Oxidoreductase</keyword>
<dbReference type="SMART" id="SM01333">
    <property type="entry name" value="Tet_JBP"/>
    <property type="match status" value="1"/>
</dbReference>
<dbReference type="GO" id="GO:0005634">
    <property type="term" value="C:nucleus"/>
    <property type="evidence" value="ECO:0007669"/>
    <property type="project" value="UniProtKB-UniRule"/>
</dbReference>
<dbReference type="InterPro" id="IPR040175">
    <property type="entry name" value="TET1/2/3"/>
</dbReference>
<dbReference type="GO" id="GO:0008270">
    <property type="term" value="F:zinc ion binding"/>
    <property type="evidence" value="ECO:0007669"/>
    <property type="project" value="UniProtKB-UniRule"/>
</dbReference>
<comment type="catalytic activity">
    <reaction evidence="9 11">
        <text>a 5-formyl-2'-deoxycytidine in DNA + 2-oxoglutarate + O2 = a 5-carboxyl-2'-deoxycytidine in DNA + succinate + CO2 + H(+)</text>
        <dbReference type="Rhea" id="RHEA:53832"/>
        <dbReference type="Rhea" id="RHEA-COMP:13656"/>
        <dbReference type="Rhea" id="RHEA-COMP:13657"/>
        <dbReference type="ChEBI" id="CHEBI:15378"/>
        <dbReference type="ChEBI" id="CHEBI:15379"/>
        <dbReference type="ChEBI" id="CHEBI:16526"/>
        <dbReference type="ChEBI" id="CHEBI:16810"/>
        <dbReference type="ChEBI" id="CHEBI:30031"/>
        <dbReference type="ChEBI" id="CHEBI:137731"/>
        <dbReference type="ChEBI" id="CHEBI:137732"/>
        <dbReference type="EC" id="1.14.11.80"/>
    </reaction>
</comment>
<keyword evidence="8 11" id="KW-0408">Iron</keyword>
<evidence type="ECO:0000256" key="1">
    <source>
        <dbReference type="ARBA" id="ARBA00004286"/>
    </source>
</evidence>
<evidence type="ECO:0000313" key="14">
    <source>
        <dbReference type="EMBL" id="KAA0722298.1"/>
    </source>
</evidence>
<dbReference type="GO" id="GO:0141166">
    <property type="term" value="P:chromosomal 5-methylcytosine DNA demethylation pathway"/>
    <property type="evidence" value="ECO:0007669"/>
    <property type="project" value="UniProtKB-UniRule"/>
</dbReference>
<dbReference type="Pfam" id="PF12851">
    <property type="entry name" value="Tet_JBP"/>
    <property type="match status" value="1"/>
</dbReference>
<evidence type="ECO:0000313" key="15">
    <source>
        <dbReference type="Proteomes" id="UP000324632"/>
    </source>
</evidence>
<keyword evidence="5 11" id="KW-0862">Zinc</keyword>
<keyword evidence="15" id="KW-1185">Reference proteome</keyword>
<gene>
    <name evidence="14" type="ORF">E1301_Tti014678</name>
</gene>
<evidence type="ECO:0000256" key="8">
    <source>
        <dbReference type="ARBA" id="ARBA00023004"/>
    </source>
</evidence>
<evidence type="ECO:0000256" key="5">
    <source>
        <dbReference type="ARBA" id="ARBA00022833"/>
    </source>
</evidence>
<comment type="subcellular location">
    <subcellularLocation>
        <location evidence="1">Chromosome</location>
    </subcellularLocation>
</comment>
<keyword evidence="6 11" id="KW-0223">Dioxygenase</keyword>
<keyword evidence="4 11" id="KW-0479">Metal-binding</keyword>
<reference evidence="14 15" key="1">
    <citation type="journal article" date="2019" name="Mol. Ecol. Resour.">
        <title>Chromosome-level genome assembly of Triplophysa tibetana, a fish adapted to the harsh high-altitude environment of the Tibetan Plateau.</title>
        <authorList>
            <person name="Yang X."/>
            <person name="Liu H."/>
            <person name="Ma Z."/>
            <person name="Zou Y."/>
            <person name="Zou M."/>
            <person name="Mao Y."/>
            <person name="Li X."/>
            <person name="Wang H."/>
            <person name="Chen T."/>
            <person name="Wang W."/>
            <person name="Yang R."/>
        </authorList>
    </citation>
    <scope>NUCLEOTIDE SEQUENCE [LARGE SCALE GENOMIC DNA]</scope>
    <source>
        <strain evidence="14">TTIB1903HZAU</strain>
        <tissue evidence="14">Muscle</tissue>
    </source>
</reference>
<feature type="compositionally biased region" description="Polar residues" evidence="12">
    <location>
        <begin position="543"/>
        <end position="574"/>
    </location>
</feature>
<dbReference type="GO" id="GO:0030099">
    <property type="term" value="P:myeloid cell differentiation"/>
    <property type="evidence" value="ECO:0007669"/>
    <property type="project" value="TreeGrafter"/>
</dbReference>
<comment type="catalytic activity">
    <reaction evidence="10 11">
        <text>a 5-hydroxymethyl-2'-deoxycytidine in DNA + 2-oxoglutarate + O2 = a 5-formyl-2'-deoxycytidine in DNA + succinate + CO2 + H2O</text>
        <dbReference type="Rhea" id="RHEA:53828"/>
        <dbReference type="Rhea" id="RHEA-COMP:13315"/>
        <dbReference type="Rhea" id="RHEA-COMP:13656"/>
        <dbReference type="ChEBI" id="CHEBI:15377"/>
        <dbReference type="ChEBI" id="CHEBI:15379"/>
        <dbReference type="ChEBI" id="CHEBI:16526"/>
        <dbReference type="ChEBI" id="CHEBI:16810"/>
        <dbReference type="ChEBI" id="CHEBI:30031"/>
        <dbReference type="ChEBI" id="CHEBI:136731"/>
        <dbReference type="ChEBI" id="CHEBI:137731"/>
        <dbReference type="EC" id="1.14.11.80"/>
    </reaction>
</comment>
<evidence type="ECO:0000256" key="3">
    <source>
        <dbReference type="ARBA" id="ARBA00022454"/>
    </source>
</evidence>
<evidence type="ECO:0000256" key="10">
    <source>
        <dbReference type="ARBA" id="ARBA00049431"/>
    </source>
</evidence>
<evidence type="ECO:0000256" key="4">
    <source>
        <dbReference type="ARBA" id="ARBA00022723"/>
    </source>
</evidence>
<feature type="compositionally biased region" description="Polar residues" evidence="12">
    <location>
        <begin position="47"/>
        <end position="58"/>
    </location>
</feature>
<comment type="cofactor">
    <cofactor evidence="11">
        <name>Fe(2+)</name>
        <dbReference type="ChEBI" id="CHEBI:29033"/>
    </cofactor>
    <text evidence="11">Binds 1 Fe(2+) ion per subunit.</text>
</comment>
<dbReference type="EMBL" id="SOYY01000004">
    <property type="protein sequence ID" value="KAA0722298.1"/>
    <property type="molecule type" value="Genomic_DNA"/>
</dbReference>
<evidence type="ECO:0000256" key="7">
    <source>
        <dbReference type="ARBA" id="ARBA00023002"/>
    </source>
</evidence>
<comment type="cofactor">
    <cofactor evidence="11">
        <name>Zn(2+)</name>
        <dbReference type="ChEBI" id="CHEBI:29105"/>
    </cofactor>
    <text evidence="11">The zinc ions have a structural role.</text>
</comment>
<protein>
    <recommendedName>
        <fullName evidence="11">Methylcytosine dioxygenase TET</fullName>
        <ecNumber evidence="11">1.14.11.80</ecNumber>
    </recommendedName>
</protein>
<feature type="compositionally biased region" description="Low complexity" evidence="12">
    <location>
        <begin position="1278"/>
        <end position="1294"/>
    </location>
</feature>
<feature type="region of interest" description="Disordered" evidence="12">
    <location>
        <begin position="1208"/>
        <end position="1305"/>
    </location>
</feature>
<comment type="function">
    <text evidence="11">Dioxygenase that catalyzes the conversion of the modified genomic base 5-methylcytosine (5mC) into 5-hydroxymethylcytosine (5hmC) and plays a key role in epigenetic chromatin reprogramming during embryonic development.</text>
</comment>
<dbReference type="InterPro" id="IPR046942">
    <property type="entry name" value="TET_oxygenase"/>
</dbReference>
<dbReference type="InterPro" id="IPR024779">
    <property type="entry name" value="2OGFeDO_JBP1/TET_oxygenase_dom"/>
</dbReference>
<evidence type="ECO:0000256" key="2">
    <source>
        <dbReference type="ARBA" id="ARBA00007502"/>
    </source>
</evidence>
<proteinExistence type="inferred from homology"/>
<feature type="compositionally biased region" description="Polar residues" evidence="12">
    <location>
        <begin position="1226"/>
        <end position="1259"/>
    </location>
</feature>
<dbReference type="GO" id="GO:0045944">
    <property type="term" value="P:positive regulation of transcription by RNA polymerase II"/>
    <property type="evidence" value="ECO:0007669"/>
    <property type="project" value="TreeGrafter"/>
</dbReference>
<comment type="similarity">
    <text evidence="2 11">Belongs to the TET family.</text>
</comment>
<feature type="region of interest" description="Disordered" evidence="12">
    <location>
        <begin position="486"/>
        <end position="632"/>
    </location>
</feature>
<dbReference type="GO" id="GO:0070579">
    <property type="term" value="F:DNA 5-methylcytosine dioxygenase activity"/>
    <property type="evidence" value="ECO:0007669"/>
    <property type="project" value="UniProtKB-UniRule"/>
</dbReference>
<feature type="compositionally biased region" description="Low complexity" evidence="12">
    <location>
        <begin position="595"/>
        <end position="613"/>
    </location>
</feature>
<evidence type="ECO:0000256" key="11">
    <source>
        <dbReference type="RuleBase" id="RU367064"/>
    </source>
</evidence>
<dbReference type="PANTHER" id="PTHR23358:SF3">
    <property type="entry name" value="METHYLCYTOSINE DIOXYGENASE TET2"/>
    <property type="match status" value="1"/>
</dbReference>
<feature type="region of interest" description="Disordered" evidence="12">
    <location>
        <begin position="425"/>
        <end position="458"/>
    </location>
</feature>
<evidence type="ECO:0000256" key="9">
    <source>
        <dbReference type="ARBA" id="ARBA00047840"/>
    </source>
</evidence>
<sequence>MAGPTQTCLFSEDLAEGSREGSLVNGPRAEQMETEKTSHETEKSLTRSQISTTPQTDTLIGKRQNGDRSPDILSQQFNGDTNWSHFKPSTEVFSMKRQWEIGSSPANMQGMFDQSMYEMNGDTKHALGQQPKQPSTDLELNGDEDLGFPMNKPGHCELNHSKRNCNFPNGDIFSLSRNKQVPMSNGATKNPHSVQGTTGDLLEKTLSQYYPEHVSIAHQNNSSQEHQVTSNPNEQATPLPSFTSGIPNSPQTSACKPLAKVLPEVHYNQECTQNGYHVSFAADQSQRTATYPVSNLPEIGKHSVCQAGVESNLKSQTGINGCSPIQNGEEGLQNDTECLRKYQQDLSQESLPRLLAGSPLATERDGTFTSLNSPQTQCTQTGQQNLQFKMPLTDGNFQEKRDLSLLKQHTFEPQTVDRGLLSKACTADPQSQSNERHDKPPTGQVRKISQSTNESTEMDWIDLNSAPVPRPSNEQSHAWDFCPSQGVQMQQNRQSQSQVINPSNNFPSQNFSKPTFGTNASQMQDCYKNSQPPTQLPQSSSPECQQRNSNVHGHFNTQFNKPQQLCKNDLDQSSGPPPVKPQQQPTSSFPYQLPQDGQGLQVDSQSQGVSQSQTDEPILKRPKMEGCPDSESHMLPLANNNFTFSDPSRSNEQPPSNEVQAMLGDATRIQQNLQNTQCSQSTSKHHQNYQQPLQHRTYNDLEYFQSRHPHSQVSQVLNGPQTPTQTKNKAEFQETCAQIQKESLSSQGVQADMQKHAALRMHLLQKQGRQSADHIKPDMLTLKSENSIVVKQEGNSSECAQSQPRSILDTMEQQLKQYQLSSVFERKSLVIKSPNKVKVEMAGGVTVLSTITEGNIKEQAKPNNFTPPKKIQHGLQYFLESPMKLLDQICERDEGPYYTHLGAASTVAGIREIMEKRAGLTGSAIRIEKVVYTGKEGKSSQGCPIAKWVIRRASVDEKILVLVRERSGHSCETSCIVVVIMIWEGLSTNLADSLYSELSDTLTKHGALTNRRCALNEERTCACQGFETDACGASFSFGCSWSMYYNGCKFARSKVPRKFKLLGDDPKEEEKLEQNLQGLATFVAPVYKKMAPDAYTNQVEHEHRGPDCRLGQKEGRPFSGVTACLDFCAHAHRDLHNMQGGSTVVCTLTREDNREVGKIPEDEQLHVLPLYKASSTDEFGSAEAQLEKTKTGAIQVLSAFRRQVRMLSEPAKSCRQKKLEARRANKSTNPNTPNSKMDNTQQTRQKPSVTENLGQNKPSGPSKVKTDPGHPQSAHMTHQQQHQQIQHPNPAAPYAGPPYPRFSNAQVTLPNTSKLVNLHPQTLSPTSSYLPPVNVPNSYMNASTPYSRSLTPNPMYPGYQHNGGMPMDNYHSYYSPNIKLSMNMYQAQMNLPYLDQQYNAHQDYGVIYPPHYGQPRMPVNGYGTCNVRPGMHSMGHYQGYSPNGPPDAFPRPPSTHPHLDYAAASKSNQFEAYTKPHTSQNHQMFPSNLDTLRMQNNKLIVHGANGTSQVFPPFGNECVNPNQPPDMKISNENILNPQIKQEPQSQTLEQKEENVWSDSEHNFLDPEIGGVALAPSHGSIIIECAKRELHATTPLRKPDRNHPTRISLVFYQHKNLNEAKHGLAMWEAKMADKAREKEEDAEKYGAENTSSKSSGKKVKREHTEPSEPSEPPYKKFVLKLYEKSMSCTTNTYVNTSPYAFTKVTGPYNHFE</sequence>
<feature type="compositionally biased region" description="Basic and acidic residues" evidence="12">
    <location>
        <begin position="617"/>
        <end position="632"/>
    </location>
</feature>
<evidence type="ECO:0000256" key="12">
    <source>
        <dbReference type="SAM" id="MobiDB-lite"/>
    </source>
</evidence>
<keyword evidence="3" id="KW-0158">Chromosome</keyword>
<dbReference type="Proteomes" id="UP000324632">
    <property type="component" value="Chromosome 4"/>
</dbReference>
<name>A0A5A9PKG6_9TELE</name>
<feature type="compositionally biased region" description="Basic and acidic residues" evidence="12">
    <location>
        <begin position="30"/>
        <end position="45"/>
    </location>
</feature>
<feature type="compositionally biased region" description="Low complexity" evidence="12">
    <location>
        <begin position="486"/>
        <end position="512"/>
    </location>
</feature>
<feature type="compositionally biased region" description="Polar residues" evidence="12">
    <location>
        <begin position="581"/>
        <end position="590"/>
    </location>
</feature>
<evidence type="ECO:0000259" key="13">
    <source>
        <dbReference type="SMART" id="SM01333"/>
    </source>
</evidence>
<feature type="compositionally biased region" description="Low complexity" evidence="12">
    <location>
        <begin position="530"/>
        <end position="542"/>
    </location>
</feature>
<feature type="compositionally biased region" description="Polar residues" evidence="12">
    <location>
        <begin position="513"/>
        <end position="529"/>
    </location>
</feature>
<feature type="region of interest" description="Disordered" evidence="12">
    <location>
        <begin position="1637"/>
        <end position="1673"/>
    </location>
</feature>